<sequence>MNMNLGSLFEFSANRYPNQIAVVQGQKRYTYGQLHHESSVLASSLQKLGVGKRDRVIVLMKNRVETIIAFWALQKIGAVFTPINLRMSTKDIQYCVNDVEAKMIIFEDLVRTSVLKNKYNTRPLFIGLEPEGADLTFHELLEQGKGSCERPPIDDNDLAVILYTSGTTGRPKGVPRTHKNEYASTMAHILQNNYLLFDKTLGAMPLYHTMGLHALLSVMLVLNGTYVTVPDFDAHEALRLIQEEGIHSLYMIPKMYHDMAYHPDVDRYDYSTLRTIGFAGSSMSAELIRRCQEVFRPQTFVNHYGSTEIYTFTTCSEVLQKPGCAGKPGIHQLIRVIVPNQDGSSHPDDTVSPGEIGEIIVHTDSVEAFKGYWNRPDATRKAIREGWYFTGDLGYIDEQGDLYVIGRVDEMIISGGEHIHPQEIEMILLEHPHVSQVAVVGVKDKRWGEIPVAYIVPRSQVTPQELDQFCKEHPRLASYKRPREYVFVSEIPESLTGKTLRRKLAQIEREEKEISNVLDQ</sequence>
<dbReference type="PANTHER" id="PTHR43201:SF5">
    <property type="entry name" value="MEDIUM-CHAIN ACYL-COA LIGASE ACSF2, MITOCHONDRIAL"/>
    <property type="match status" value="1"/>
</dbReference>
<dbReference type="Pfam" id="PF00501">
    <property type="entry name" value="AMP-binding"/>
    <property type="match status" value="1"/>
</dbReference>
<keyword evidence="6" id="KW-1185">Reference proteome</keyword>
<dbReference type="PANTHER" id="PTHR43201">
    <property type="entry name" value="ACYL-COA SYNTHETASE"/>
    <property type="match status" value="1"/>
</dbReference>
<reference evidence="5" key="1">
    <citation type="submission" date="2022-12" db="EMBL/GenBank/DDBJ databases">
        <title>Draft genome sequence of the thermophilic strain Brevibacillus thermoruber HT42, isolated from Los Humeros, Puebla, Mexico, with biotechnological potential.</title>
        <authorList>
            <person name="Lara Sanchez J."/>
            <person name="Solis Palacios R."/>
            <person name="Bustos Baena A.S."/>
            <person name="Ruz Baez A.E."/>
            <person name="Espinosa Luna G."/>
            <person name="Oliart Ros R.M."/>
        </authorList>
    </citation>
    <scope>NUCLEOTIDE SEQUENCE</scope>
    <source>
        <strain evidence="5">HT42</strain>
    </source>
</reference>
<evidence type="ECO:0000313" key="6">
    <source>
        <dbReference type="Proteomes" id="UP001151071"/>
    </source>
</evidence>
<dbReference type="InterPro" id="IPR042099">
    <property type="entry name" value="ANL_N_sf"/>
</dbReference>
<dbReference type="InterPro" id="IPR045851">
    <property type="entry name" value="AMP-bd_C_sf"/>
</dbReference>
<accession>A0A9X3TNZ7</accession>
<comment type="similarity">
    <text evidence="1">Belongs to the ATP-dependent AMP-binding enzyme family.</text>
</comment>
<evidence type="ECO:0000313" key="5">
    <source>
        <dbReference type="EMBL" id="MDA5108041.1"/>
    </source>
</evidence>
<dbReference type="RefSeq" id="WP_271139747.1">
    <property type="nucleotide sequence ID" value="NZ_JAPYYP010000005.1"/>
</dbReference>
<dbReference type="SUPFAM" id="SSF56801">
    <property type="entry name" value="Acetyl-CoA synthetase-like"/>
    <property type="match status" value="1"/>
</dbReference>
<dbReference type="AlphaFoldDB" id="A0A9X3TNZ7"/>
<dbReference type="Pfam" id="PF13193">
    <property type="entry name" value="AMP-binding_C"/>
    <property type="match status" value="1"/>
</dbReference>
<dbReference type="GO" id="GO:0031956">
    <property type="term" value="F:medium-chain fatty acid-CoA ligase activity"/>
    <property type="evidence" value="ECO:0007669"/>
    <property type="project" value="TreeGrafter"/>
</dbReference>
<gene>
    <name evidence="5" type="ORF">O3V59_06700</name>
</gene>
<evidence type="ECO:0000256" key="1">
    <source>
        <dbReference type="ARBA" id="ARBA00006432"/>
    </source>
</evidence>
<evidence type="ECO:0000259" key="4">
    <source>
        <dbReference type="Pfam" id="PF13193"/>
    </source>
</evidence>
<dbReference type="PROSITE" id="PS00455">
    <property type="entry name" value="AMP_BINDING"/>
    <property type="match status" value="1"/>
</dbReference>
<evidence type="ECO:0000256" key="2">
    <source>
        <dbReference type="ARBA" id="ARBA00022598"/>
    </source>
</evidence>
<dbReference type="Gene3D" id="3.40.50.12780">
    <property type="entry name" value="N-terminal domain of ligase-like"/>
    <property type="match status" value="1"/>
</dbReference>
<feature type="domain" description="AMP-dependent synthetase/ligase" evidence="3">
    <location>
        <begin position="9"/>
        <end position="373"/>
    </location>
</feature>
<dbReference type="InterPro" id="IPR000873">
    <property type="entry name" value="AMP-dep_synth/lig_dom"/>
</dbReference>
<dbReference type="GO" id="GO:0006631">
    <property type="term" value="P:fatty acid metabolic process"/>
    <property type="evidence" value="ECO:0007669"/>
    <property type="project" value="TreeGrafter"/>
</dbReference>
<name>A0A9X3TNZ7_9BACL</name>
<feature type="domain" description="AMP-binding enzyme C-terminal" evidence="4">
    <location>
        <begin position="423"/>
        <end position="498"/>
    </location>
</feature>
<protein>
    <submittedName>
        <fullName evidence="5">Class I adenylate-forming enzyme family protein</fullName>
    </submittedName>
</protein>
<keyword evidence="2" id="KW-0436">Ligase</keyword>
<proteinExistence type="inferred from homology"/>
<evidence type="ECO:0000259" key="3">
    <source>
        <dbReference type="Pfam" id="PF00501"/>
    </source>
</evidence>
<dbReference type="InterPro" id="IPR020845">
    <property type="entry name" value="AMP-binding_CS"/>
</dbReference>
<dbReference type="EMBL" id="JAPYYP010000005">
    <property type="protein sequence ID" value="MDA5108041.1"/>
    <property type="molecule type" value="Genomic_DNA"/>
</dbReference>
<comment type="caution">
    <text evidence="5">The sequence shown here is derived from an EMBL/GenBank/DDBJ whole genome shotgun (WGS) entry which is preliminary data.</text>
</comment>
<dbReference type="Proteomes" id="UP001151071">
    <property type="component" value="Unassembled WGS sequence"/>
</dbReference>
<organism evidence="5 6">
    <name type="scientific">Brevibacillus thermoruber</name>
    <dbReference type="NCBI Taxonomy" id="33942"/>
    <lineage>
        <taxon>Bacteria</taxon>
        <taxon>Bacillati</taxon>
        <taxon>Bacillota</taxon>
        <taxon>Bacilli</taxon>
        <taxon>Bacillales</taxon>
        <taxon>Paenibacillaceae</taxon>
        <taxon>Brevibacillus</taxon>
    </lineage>
</organism>
<dbReference type="Gene3D" id="3.30.300.30">
    <property type="match status" value="1"/>
</dbReference>
<dbReference type="InterPro" id="IPR025110">
    <property type="entry name" value="AMP-bd_C"/>
</dbReference>